<evidence type="ECO:0000256" key="1">
    <source>
        <dbReference type="ARBA" id="ARBA00023015"/>
    </source>
</evidence>
<dbReference type="PRINTS" id="PR00038">
    <property type="entry name" value="HTHLUXR"/>
</dbReference>
<dbReference type="CDD" id="cd06170">
    <property type="entry name" value="LuxR_C_like"/>
    <property type="match status" value="1"/>
</dbReference>
<dbReference type="Proteomes" id="UP000550729">
    <property type="component" value="Unassembled WGS sequence"/>
</dbReference>
<dbReference type="InterPro" id="IPR000792">
    <property type="entry name" value="Tscrpt_reg_LuxR_C"/>
</dbReference>
<dbReference type="GO" id="GO:0006355">
    <property type="term" value="P:regulation of DNA-templated transcription"/>
    <property type="evidence" value="ECO:0007669"/>
    <property type="project" value="InterPro"/>
</dbReference>
<sequence>MATAEMLLSEQHLHHQRLRLDALRDQLSELDPSLHPSRATGPMSAEFASAAALLTERERQVLEQVLSGAANAAIAGELGVSLETVKTHVKRILRKMGAANRAELISRSR</sequence>
<dbReference type="PROSITE" id="PS50043">
    <property type="entry name" value="HTH_LUXR_2"/>
    <property type="match status" value="1"/>
</dbReference>
<dbReference type="InterPro" id="IPR016032">
    <property type="entry name" value="Sig_transdc_resp-reg_C-effctor"/>
</dbReference>
<reference evidence="5 6" key="1">
    <citation type="submission" date="2020-04" db="EMBL/GenBank/DDBJ databases">
        <title>Gordonia sp. nov. TBRC 11910.</title>
        <authorList>
            <person name="Suriyachadkun C."/>
        </authorList>
    </citation>
    <scope>NUCLEOTIDE SEQUENCE [LARGE SCALE GENOMIC DNA]</scope>
    <source>
        <strain evidence="5 6">TBRC 11910</strain>
    </source>
</reference>
<dbReference type="AlphaFoldDB" id="A0A848KYZ6"/>
<evidence type="ECO:0000256" key="2">
    <source>
        <dbReference type="ARBA" id="ARBA00023125"/>
    </source>
</evidence>
<keyword evidence="3" id="KW-0804">Transcription</keyword>
<evidence type="ECO:0000256" key="3">
    <source>
        <dbReference type="ARBA" id="ARBA00023163"/>
    </source>
</evidence>
<accession>A0A848KYZ6</accession>
<protein>
    <submittedName>
        <fullName evidence="5">Helix-turn-helix transcriptional regulator</fullName>
    </submittedName>
</protein>
<keyword evidence="6" id="KW-1185">Reference proteome</keyword>
<name>A0A848KYZ6_9ACTN</name>
<keyword evidence="1" id="KW-0805">Transcription regulation</keyword>
<proteinExistence type="predicted"/>
<feature type="domain" description="HTH luxR-type" evidence="4">
    <location>
        <begin position="47"/>
        <end position="109"/>
    </location>
</feature>
<comment type="caution">
    <text evidence="5">The sequence shown here is derived from an EMBL/GenBank/DDBJ whole genome shotgun (WGS) entry which is preliminary data.</text>
</comment>
<dbReference type="SMART" id="SM00421">
    <property type="entry name" value="HTH_LUXR"/>
    <property type="match status" value="1"/>
</dbReference>
<dbReference type="GO" id="GO:0003677">
    <property type="term" value="F:DNA binding"/>
    <property type="evidence" value="ECO:0007669"/>
    <property type="project" value="UniProtKB-KW"/>
</dbReference>
<evidence type="ECO:0000313" key="6">
    <source>
        <dbReference type="Proteomes" id="UP000550729"/>
    </source>
</evidence>
<gene>
    <name evidence="5" type="ORF">HH308_22320</name>
</gene>
<dbReference type="PROSITE" id="PS00622">
    <property type="entry name" value="HTH_LUXR_1"/>
    <property type="match status" value="1"/>
</dbReference>
<organism evidence="5 6">
    <name type="scientific">Gordonia asplenii</name>
    <dbReference type="NCBI Taxonomy" id="2725283"/>
    <lineage>
        <taxon>Bacteria</taxon>
        <taxon>Bacillati</taxon>
        <taxon>Actinomycetota</taxon>
        <taxon>Actinomycetes</taxon>
        <taxon>Mycobacteriales</taxon>
        <taxon>Gordoniaceae</taxon>
        <taxon>Gordonia</taxon>
    </lineage>
</organism>
<dbReference type="EMBL" id="JABBNB010000029">
    <property type="protein sequence ID" value="NMO03954.1"/>
    <property type="molecule type" value="Genomic_DNA"/>
</dbReference>
<evidence type="ECO:0000313" key="5">
    <source>
        <dbReference type="EMBL" id="NMO03954.1"/>
    </source>
</evidence>
<dbReference type="Pfam" id="PF00196">
    <property type="entry name" value="GerE"/>
    <property type="match status" value="1"/>
</dbReference>
<dbReference type="InterPro" id="IPR036388">
    <property type="entry name" value="WH-like_DNA-bd_sf"/>
</dbReference>
<dbReference type="PANTHER" id="PTHR44688:SF16">
    <property type="entry name" value="DNA-BINDING TRANSCRIPTIONAL ACTIVATOR DEVR_DOSR"/>
    <property type="match status" value="1"/>
</dbReference>
<dbReference type="PANTHER" id="PTHR44688">
    <property type="entry name" value="DNA-BINDING TRANSCRIPTIONAL ACTIVATOR DEVR_DOSR"/>
    <property type="match status" value="1"/>
</dbReference>
<dbReference type="SUPFAM" id="SSF46894">
    <property type="entry name" value="C-terminal effector domain of the bipartite response regulators"/>
    <property type="match status" value="1"/>
</dbReference>
<dbReference type="Gene3D" id="1.10.10.10">
    <property type="entry name" value="Winged helix-like DNA-binding domain superfamily/Winged helix DNA-binding domain"/>
    <property type="match status" value="1"/>
</dbReference>
<evidence type="ECO:0000259" key="4">
    <source>
        <dbReference type="PROSITE" id="PS50043"/>
    </source>
</evidence>
<keyword evidence="2" id="KW-0238">DNA-binding</keyword>